<evidence type="ECO:0000313" key="2">
    <source>
        <dbReference type="Proteomes" id="UP000481087"/>
    </source>
</evidence>
<dbReference type="EMBL" id="WTUZ01000039">
    <property type="protein sequence ID" value="MZQ86214.1"/>
    <property type="molecule type" value="Genomic_DNA"/>
</dbReference>
<proteinExistence type="predicted"/>
<reference evidence="1 2" key="1">
    <citation type="submission" date="2019-12" db="EMBL/GenBank/DDBJ databases">
        <title>Paenibacillus sp. nov. sp. isolated from soil.</title>
        <authorList>
            <person name="Kim J."/>
            <person name="Jeong S.E."/>
            <person name="Jung H.S."/>
            <person name="Jeon C.O."/>
        </authorList>
    </citation>
    <scope>NUCLEOTIDE SEQUENCE [LARGE SCALE GENOMIC DNA]</scope>
    <source>
        <strain evidence="1 2">5J-6</strain>
    </source>
</reference>
<evidence type="ECO:0000313" key="1">
    <source>
        <dbReference type="EMBL" id="MZQ86214.1"/>
    </source>
</evidence>
<name>A0A6L8V7M8_9BACL</name>
<accession>A0A6L8V7M8</accession>
<organism evidence="1 2">
    <name type="scientific">Paenibacillus silvestris</name>
    <dbReference type="NCBI Taxonomy" id="2606219"/>
    <lineage>
        <taxon>Bacteria</taxon>
        <taxon>Bacillati</taxon>
        <taxon>Bacillota</taxon>
        <taxon>Bacilli</taxon>
        <taxon>Bacillales</taxon>
        <taxon>Paenibacillaceae</taxon>
        <taxon>Paenibacillus</taxon>
    </lineage>
</organism>
<protein>
    <submittedName>
        <fullName evidence="1">Uncharacterized protein</fullName>
    </submittedName>
</protein>
<comment type="caution">
    <text evidence="1">The sequence shown here is derived from an EMBL/GenBank/DDBJ whole genome shotgun (WGS) entry which is preliminary data.</text>
</comment>
<gene>
    <name evidence="1" type="ORF">GQF01_29350</name>
</gene>
<dbReference type="AlphaFoldDB" id="A0A6L8V7M8"/>
<dbReference type="Proteomes" id="UP000481087">
    <property type="component" value="Unassembled WGS sequence"/>
</dbReference>
<sequence length="312" mass="35984">MFEACGCIITSEQMKLWLTTFFPKLEPFYIDGDNNLLHQLESLGFQVYSKAQFVEIANQFVGEYGANYRHWSVSATASIVYLEADTLKDKWLQAKLFEHQVSLGRGQIFTFDWVRDISDDWLKRLKETHLACNDRIILTQGAWKLLPTEVKVKWILKWLEERVEPIAVLDVNCNNIPKRSEHVIKKHASTFPLASGANCFSAAAGSSLGSSEVIENWLNIEEFFDALKNEGLIKREEISRLTDSRRIRSHDVLVWENAEGSVIHAAYSVTDQILFNKMGQFWFQPWQYVNIDHVLDYAECLTNGGQIHIYRS</sequence>
<keyword evidence="2" id="KW-1185">Reference proteome</keyword>